<dbReference type="Proteomes" id="UP000299102">
    <property type="component" value="Unassembled WGS sequence"/>
</dbReference>
<name>A0A4C1XNE0_EUMVA</name>
<protein>
    <submittedName>
        <fullName evidence="2">Uncharacterized protein</fullName>
    </submittedName>
</protein>
<proteinExistence type="predicted"/>
<keyword evidence="3" id="KW-1185">Reference proteome</keyword>
<evidence type="ECO:0000313" key="2">
    <source>
        <dbReference type="EMBL" id="GBP63719.1"/>
    </source>
</evidence>
<dbReference type="EMBL" id="BGZK01000878">
    <property type="protein sequence ID" value="GBP63719.1"/>
    <property type="molecule type" value="Genomic_DNA"/>
</dbReference>
<organism evidence="2 3">
    <name type="scientific">Eumeta variegata</name>
    <name type="common">Bagworm moth</name>
    <name type="synonym">Eumeta japonica</name>
    <dbReference type="NCBI Taxonomy" id="151549"/>
    <lineage>
        <taxon>Eukaryota</taxon>
        <taxon>Metazoa</taxon>
        <taxon>Ecdysozoa</taxon>
        <taxon>Arthropoda</taxon>
        <taxon>Hexapoda</taxon>
        <taxon>Insecta</taxon>
        <taxon>Pterygota</taxon>
        <taxon>Neoptera</taxon>
        <taxon>Endopterygota</taxon>
        <taxon>Lepidoptera</taxon>
        <taxon>Glossata</taxon>
        <taxon>Ditrysia</taxon>
        <taxon>Tineoidea</taxon>
        <taxon>Psychidae</taxon>
        <taxon>Oiketicinae</taxon>
        <taxon>Eumeta</taxon>
    </lineage>
</organism>
<comment type="caution">
    <text evidence="2">The sequence shown here is derived from an EMBL/GenBank/DDBJ whole genome shotgun (WGS) entry which is preliminary data.</text>
</comment>
<evidence type="ECO:0000256" key="1">
    <source>
        <dbReference type="SAM" id="MobiDB-lite"/>
    </source>
</evidence>
<sequence length="111" mass="12801">MEVDKACDARYCREVEEESYRMGSKTWQKKQKKTDTRWEMSQTSQQDLIGEELPKTGNNKNREEDLDNNDVSVSKAQPNTSNKNVHFGNMEEGKKSKLIPNSNKKIYGKGI</sequence>
<feature type="compositionally biased region" description="Polar residues" evidence="1">
    <location>
        <begin position="69"/>
        <end position="84"/>
    </location>
</feature>
<evidence type="ECO:0000313" key="3">
    <source>
        <dbReference type="Proteomes" id="UP000299102"/>
    </source>
</evidence>
<dbReference type="AlphaFoldDB" id="A0A4C1XNE0"/>
<accession>A0A4C1XNE0</accession>
<gene>
    <name evidence="2" type="ORF">EVAR_8716_1</name>
</gene>
<reference evidence="2 3" key="1">
    <citation type="journal article" date="2019" name="Commun. Biol.">
        <title>The bagworm genome reveals a unique fibroin gene that provides high tensile strength.</title>
        <authorList>
            <person name="Kono N."/>
            <person name="Nakamura H."/>
            <person name="Ohtoshi R."/>
            <person name="Tomita M."/>
            <person name="Numata K."/>
            <person name="Arakawa K."/>
        </authorList>
    </citation>
    <scope>NUCLEOTIDE SEQUENCE [LARGE SCALE GENOMIC DNA]</scope>
</reference>
<feature type="region of interest" description="Disordered" evidence="1">
    <location>
        <begin position="20"/>
        <end position="111"/>
    </location>
</feature>